<reference evidence="2 3" key="1">
    <citation type="journal article" date="2011" name="Plasmid">
        <title>Streptomyces turgidiscabies Car8 contains a modular pathogenicity island that shares virulence genes with other actinobacterial plant pathogens.</title>
        <authorList>
            <person name="Huguet-Tapia J.C."/>
            <person name="Badger J.H."/>
            <person name="Loria R."/>
            <person name="Pettis G.S."/>
        </authorList>
    </citation>
    <scope>NUCLEOTIDE SEQUENCE [LARGE SCALE GENOMIC DNA]</scope>
    <source>
        <strain evidence="2 3">Car8</strain>
    </source>
</reference>
<sequence length="66" mass="7265">MVHRSANYCEQSMKWCREPGKRTGSDAILKGWSSATSKRKKRNGGKSEQSSGGCIPAKTAWNCAFL</sequence>
<name>L7F5Q6_STRT8</name>
<evidence type="ECO:0000256" key="1">
    <source>
        <dbReference type="SAM" id="MobiDB-lite"/>
    </source>
</evidence>
<dbReference type="EMBL" id="AEJB01000342">
    <property type="protein sequence ID" value="ELP66592.1"/>
    <property type="molecule type" value="Genomic_DNA"/>
</dbReference>
<feature type="region of interest" description="Disordered" evidence="1">
    <location>
        <begin position="19"/>
        <end position="53"/>
    </location>
</feature>
<gene>
    <name evidence="2" type="ORF">STRTUCAR8_07712</name>
</gene>
<evidence type="ECO:0000313" key="3">
    <source>
        <dbReference type="Proteomes" id="UP000010931"/>
    </source>
</evidence>
<protein>
    <submittedName>
        <fullName evidence="2">Uncharacterized protein</fullName>
    </submittedName>
</protein>
<evidence type="ECO:0000313" key="2">
    <source>
        <dbReference type="EMBL" id="ELP66592.1"/>
    </source>
</evidence>
<accession>L7F5Q6</accession>
<comment type="caution">
    <text evidence="2">The sequence shown here is derived from an EMBL/GenBank/DDBJ whole genome shotgun (WGS) entry which is preliminary data.</text>
</comment>
<dbReference type="Proteomes" id="UP000010931">
    <property type="component" value="Unassembled WGS sequence"/>
</dbReference>
<proteinExistence type="predicted"/>
<dbReference type="AlphaFoldDB" id="L7F5Q6"/>
<keyword evidence="3" id="KW-1185">Reference proteome</keyword>
<organism evidence="2 3">
    <name type="scientific">Streptomyces turgidiscabies (strain Car8)</name>
    <dbReference type="NCBI Taxonomy" id="698760"/>
    <lineage>
        <taxon>Bacteria</taxon>
        <taxon>Bacillati</taxon>
        <taxon>Actinomycetota</taxon>
        <taxon>Actinomycetes</taxon>
        <taxon>Kitasatosporales</taxon>
        <taxon>Streptomycetaceae</taxon>
        <taxon>Streptomyces</taxon>
    </lineage>
</organism>